<sequence length="38" mass="4603">MNKMHKIHFIFKNFTPIWRRDNVMDENVIKENKGGKGE</sequence>
<keyword evidence="2" id="KW-1185">Reference proteome</keyword>
<accession>A0A7U9JBZ5</accession>
<dbReference type="EMBL" id="AYSF01000037">
    <property type="protein sequence ID" value="ESU72723.1"/>
    <property type="molecule type" value="Genomic_DNA"/>
</dbReference>
<proteinExistence type="predicted"/>
<comment type="caution">
    <text evidence="1">The sequence shown here is derived from an EMBL/GenBank/DDBJ whole genome shotgun (WGS) entry which is preliminary data.</text>
</comment>
<gene>
    <name evidence="1" type="ORF">T260_06705</name>
</gene>
<protein>
    <submittedName>
        <fullName evidence="1">Uncharacterized protein</fullName>
    </submittedName>
</protein>
<name>A0A7U9JBZ5_GEOTM</name>
<evidence type="ECO:0000313" key="1">
    <source>
        <dbReference type="EMBL" id="ESU72723.1"/>
    </source>
</evidence>
<reference evidence="1 2" key="1">
    <citation type="journal article" date="2014" name="Genome Announc.">
        <title>Draft Genome Sequence of Geobacillus thermopakistaniensis Strain MAS1.</title>
        <authorList>
            <person name="Siddiqui M.A."/>
            <person name="Rashid N."/>
            <person name="Ayyampalayam S."/>
            <person name="Whitman W.B."/>
        </authorList>
    </citation>
    <scope>NUCLEOTIDE SEQUENCE [LARGE SCALE GENOMIC DNA]</scope>
    <source>
        <strain evidence="1 2">MAS1</strain>
    </source>
</reference>
<dbReference type="AlphaFoldDB" id="A0A7U9JBZ5"/>
<evidence type="ECO:0000313" key="2">
    <source>
        <dbReference type="Proteomes" id="UP000018339"/>
    </source>
</evidence>
<organism evidence="1 2">
    <name type="scientific">Geobacillus thermopakistaniensis (strain MAS1)</name>
    <dbReference type="NCBI Taxonomy" id="1408282"/>
    <lineage>
        <taxon>Bacteria</taxon>
        <taxon>Bacillati</taxon>
        <taxon>Bacillota</taxon>
        <taxon>Bacilli</taxon>
        <taxon>Bacillales</taxon>
        <taxon>Anoxybacillaceae</taxon>
        <taxon>Geobacillus</taxon>
    </lineage>
</organism>
<dbReference type="Proteomes" id="UP000018339">
    <property type="component" value="Unassembled WGS sequence"/>
</dbReference>